<comment type="caution">
    <text evidence="1">The sequence shown here is derived from an EMBL/GenBank/DDBJ whole genome shotgun (WGS) entry which is preliminary data.</text>
</comment>
<sequence length="122" mass="13522">MWKEKTGRQHMCNVRGVSWLRSRPSVRPLVCGKESVIATSSDAAVVCMPGSRYALRPPPSPLPPLPKSSRHFIVTSDALTRNAGELRMTSLNDLPDLFLADYCLADYWPAYRCTGARAESRG</sequence>
<gene>
    <name evidence="1" type="ORF">PUN28_013405</name>
</gene>
<keyword evidence="2" id="KW-1185">Reference proteome</keyword>
<reference evidence="1 2" key="1">
    <citation type="submission" date="2023-03" db="EMBL/GenBank/DDBJ databases">
        <title>High recombination rates correlate with genetic variation in Cardiocondyla obscurior ants.</title>
        <authorList>
            <person name="Errbii M."/>
        </authorList>
    </citation>
    <scope>NUCLEOTIDE SEQUENCE [LARGE SCALE GENOMIC DNA]</scope>
    <source>
        <strain evidence="1">Alpha-2009</strain>
        <tissue evidence="1">Whole body</tissue>
    </source>
</reference>
<name>A0AAW2FB73_9HYME</name>
<organism evidence="1 2">
    <name type="scientific">Cardiocondyla obscurior</name>
    <dbReference type="NCBI Taxonomy" id="286306"/>
    <lineage>
        <taxon>Eukaryota</taxon>
        <taxon>Metazoa</taxon>
        <taxon>Ecdysozoa</taxon>
        <taxon>Arthropoda</taxon>
        <taxon>Hexapoda</taxon>
        <taxon>Insecta</taxon>
        <taxon>Pterygota</taxon>
        <taxon>Neoptera</taxon>
        <taxon>Endopterygota</taxon>
        <taxon>Hymenoptera</taxon>
        <taxon>Apocrita</taxon>
        <taxon>Aculeata</taxon>
        <taxon>Formicoidea</taxon>
        <taxon>Formicidae</taxon>
        <taxon>Myrmicinae</taxon>
        <taxon>Cardiocondyla</taxon>
    </lineage>
</organism>
<evidence type="ECO:0000313" key="1">
    <source>
        <dbReference type="EMBL" id="KAL0112133.1"/>
    </source>
</evidence>
<proteinExistence type="predicted"/>
<evidence type="ECO:0000313" key="2">
    <source>
        <dbReference type="Proteomes" id="UP001430953"/>
    </source>
</evidence>
<dbReference type="AlphaFoldDB" id="A0AAW2FB73"/>
<protein>
    <submittedName>
        <fullName evidence="1">Uncharacterized protein</fullName>
    </submittedName>
</protein>
<accession>A0AAW2FB73</accession>
<dbReference type="Proteomes" id="UP001430953">
    <property type="component" value="Unassembled WGS sequence"/>
</dbReference>
<dbReference type="EMBL" id="JADYXP020000013">
    <property type="protein sequence ID" value="KAL0112133.1"/>
    <property type="molecule type" value="Genomic_DNA"/>
</dbReference>